<dbReference type="Proteomes" id="UP001732700">
    <property type="component" value="Chromosome 2D"/>
</dbReference>
<evidence type="ECO:0000313" key="2">
    <source>
        <dbReference type="Proteomes" id="UP001732700"/>
    </source>
</evidence>
<keyword evidence="2" id="KW-1185">Reference proteome</keyword>
<sequence length="411" mass="42711">MKVNVKTLKGTSFEIEATPEASVGEVKMIIESSQGQSVYPADQQMLIYQGKILKDDTTLAANNVVDNSFLVIMLSKAKASASGASTVSKAPVSQSQPVTPVAASTPSVPVASAASSPPSQAPVAASEPAPPSAQPLSDPAAGVIASNDADVYSQAASNLVSGGGLEQTVQQILDMGGGTWERDMVVRALRAAYNNPERAIDYLYSGIPETIEAPPVARGPATGQQAPSLQAPTQAQAAPLPPIQPSGGAAAGPNANPLNLFPQGLPGGGSNPGAGVGAGALDALRQLPQFQALLTLVQSNPQILQPMLQELGKQNPQILRLIQENQAEFLRLVNETPDSGAGASPNILGALAAQLPQPVTVTPEERDAIQRLEGMGFNRELVLEVFFACNRNEELAANYLLDHGHEFEDQQ</sequence>
<dbReference type="EnsemblPlants" id="AVESA.00010b.r2.2DG0400510.1">
    <property type="protein sequence ID" value="AVESA.00010b.r2.2DG0400510.1.CDS"/>
    <property type="gene ID" value="AVESA.00010b.r2.2DG0400510"/>
</dbReference>
<name>A0ACD5VCN8_AVESA</name>
<reference evidence="1" key="2">
    <citation type="submission" date="2025-09" db="UniProtKB">
        <authorList>
            <consortium name="EnsemblPlants"/>
        </authorList>
    </citation>
    <scope>IDENTIFICATION</scope>
</reference>
<protein>
    <submittedName>
        <fullName evidence="1">Uncharacterized protein</fullName>
    </submittedName>
</protein>
<evidence type="ECO:0000313" key="1">
    <source>
        <dbReference type="EnsemblPlants" id="AVESA.00010b.r2.2DG0400510.1.CDS"/>
    </source>
</evidence>
<proteinExistence type="predicted"/>
<accession>A0ACD5VCN8</accession>
<organism evidence="1 2">
    <name type="scientific">Avena sativa</name>
    <name type="common">Oat</name>
    <dbReference type="NCBI Taxonomy" id="4498"/>
    <lineage>
        <taxon>Eukaryota</taxon>
        <taxon>Viridiplantae</taxon>
        <taxon>Streptophyta</taxon>
        <taxon>Embryophyta</taxon>
        <taxon>Tracheophyta</taxon>
        <taxon>Spermatophyta</taxon>
        <taxon>Magnoliopsida</taxon>
        <taxon>Liliopsida</taxon>
        <taxon>Poales</taxon>
        <taxon>Poaceae</taxon>
        <taxon>BOP clade</taxon>
        <taxon>Pooideae</taxon>
        <taxon>Poodae</taxon>
        <taxon>Poeae</taxon>
        <taxon>Poeae Chloroplast Group 1 (Aveneae type)</taxon>
        <taxon>Aveninae</taxon>
        <taxon>Avena</taxon>
    </lineage>
</organism>
<reference evidence="1" key="1">
    <citation type="submission" date="2021-05" db="EMBL/GenBank/DDBJ databases">
        <authorList>
            <person name="Scholz U."/>
            <person name="Mascher M."/>
            <person name="Fiebig A."/>
        </authorList>
    </citation>
    <scope>NUCLEOTIDE SEQUENCE [LARGE SCALE GENOMIC DNA]</scope>
</reference>